<evidence type="ECO:0000313" key="2">
    <source>
        <dbReference type="EMBL" id="KAK7449755.1"/>
    </source>
</evidence>
<sequence length="1053" mass="121420">MFSIKSPSPTSPPTYKKADKQKHRHSDIDSLNIAPLDLAYEISLKNFHLHVQKRLEYAPSKAFVAHEFVNAWYNNNASSIHLTTNATAFAGPRDVDQKLLVAAIKEFNDTCHTFLGGLDTLCLLHPFVKVAVNAFRNVLSFIPANTSNKRVAWLKIQMREMMVVLFQLRHIKDSEEKGPDGVSIQDRLKGLMEKIAMDIEEMGSVCEAHLKKSLVAQILHYQFWNERLSSYADVFVENRRFLHLVLDDHANIGSDEMNPTLPELNEVRSALSAFFKLSTPREDKIRWFISEMGGGKACIENDQLLAELIRMSGEGVHGITLEYTGEKTKDLAAARKKLIKDLEEDLGMELTRNLIIFRRKLEMQAISLYAQEEHISFSLSNRPCERVIDPDLRNIWKNMGNGNSMKGRHFVLALHDYLVEKFVSEAHSRYQKSTHTSQPASARANSELWTLSYINAAYTQSILEVLDEEALGLVTIKGLNNLFFTKPLGWTLPSWVAYWAAGWHISVHNYRTKIYRLIQRMMEAAKNVHALNQRHVFEYLAHDTFHRIELLLRSTEPAPYKVRSDPHLRKLVDTYTEYEERRLDKRLKSIAYELDGVTTISLVAGPGKIEKYMYPLLYLLLKRDMHIFQLAHSNILDPDELWDQGFFHHRRMRETVHEQLQDHAFGMMHLSFNTPGRNPSHNTLHTFNHFEDDDDDEEMVFAGAFHEDDGSASYYDSDNFGATKLSVDTLKYRDRNNLESTIYDFGSDDSHIRCSTENSFQGAWAGHLWVRDDKELVSIQGLVQLYLDEPDSQGNVFGKAFTYSGCISVSGNITAENNVFLTLERDGFKIHCTGVYDHGSDTITGSHEIDGYIDEFLLPPLSPLQPTSKVNHEETDMNKSARPYGLLEEGNAKQKPKLKVRVNSDFKKRPPGRSGSGQARLRVSLDDCRKSTRAFIFTRTSLAAWRFRYSQEHFLDNPARARWAFACTAVLDRIRRRRLSWIWLAKRFHERRRFLELDIRDHLLRCGYTPTQPLTTQETRELNWLKQILDPVDARFYRSLIPSIIAIKYTWHL</sequence>
<accession>A0ABR1J3W1</accession>
<gene>
    <name evidence="2" type="ORF">VKT23_013230</name>
</gene>
<proteinExistence type="predicted"/>
<reference evidence="2 3" key="1">
    <citation type="submission" date="2024-01" db="EMBL/GenBank/DDBJ databases">
        <title>A draft genome for the cacao thread blight pathogen Marasmiellus scandens.</title>
        <authorList>
            <person name="Baruah I.K."/>
            <person name="Leung J."/>
            <person name="Bukari Y."/>
            <person name="Amoako-Attah I."/>
            <person name="Meinhardt L.W."/>
            <person name="Bailey B.A."/>
            <person name="Cohen S.P."/>
        </authorList>
    </citation>
    <scope>NUCLEOTIDE SEQUENCE [LARGE SCALE GENOMIC DNA]</scope>
    <source>
        <strain evidence="2 3">GH-19</strain>
    </source>
</reference>
<comment type="caution">
    <text evidence="2">The sequence shown here is derived from an EMBL/GenBank/DDBJ whole genome shotgun (WGS) entry which is preliminary data.</text>
</comment>
<organism evidence="2 3">
    <name type="scientific">Marasmiellus scandens</name>
    <dbReference type="NCBI Taxonomy" id="2682957"/>
    <lineage>
        <taxon>Eukaryota</taxon>
        <taxon>Fungi</taxon>
        <taxon>Dikarya</taxon>
        <taxon>Basidiomycota</taxon>
        <taxon>Agaricomycotina</taxon>
        <taxon>Agaricomycetes</taxon>
        <taxon>Agaricomycetidae</taxon>
        <taxon>Agaricales</taxon>
        <taxon>Marasmiineae</taxon>
        <taxon>Omphalotaceae</taxon>
        <taxon>Marasmiellus</taxon>
    </lineage>
</organism>
<dbReference type="EMBL" id="JBANRG010000035">
    <property type="protein sequence ID" value="KAK7449755.1"/>
    <property type="molecule type" value="Genomic_DNA"/>
</dbReference>
<name>A0ABR1J3W1_9AGAR</name>
<evidence type="ECO:0000256" key="1">
    <source>
        <dbReference type="SAM" id="MobiDB-lite"/>
    </source>
</evidence>
<protein>
    <submittedName>
        <fullName evidence="2">Uncharacterized protein</fullName>
    </submittedName>
</protein>
<keyword evidence="3" id="KW-1185">Reference proteome</keyword>
<feature type="region of interest" description="Disordered" evidence="1">
    <location>
        <begin position="1"/>
        <end position="23"/>
    </location>
</feature>
<dbReference type="Proteomes" id="UP001498398">
    <property type="component" value="Unassembled WGS sequence"/>
</dbReference>
<evidence type="ECO:0000313" key="3">
    <source>
        <dbReference type="Proteomes" id="UP001498398"/>
    </source>
</evidence>